<proteinExistence type="inferred from homology"/>
<dbReference type="CDD" id="cd19984">
    <property type="entry name" value="PBP1_ABC_ligand_binding-like"/>
    <property type="match status" value="1"/>
</dbReference>
<dbReference type="Gene3D" id="3.40.50.2300">
    <property type="match status" value="2"/>
</dbReference>
<feature type="signal peptide" evidence="3">
    <location>
        <begin position="1"/>
        <end position="23"/>
    </location>
</feature>
<evidence type="ECO:0000313" key="7">
    <source>
        <dbReference type="EMBL" id="VFK76970.1"/>
    </source>
</evidence>
<dbReference type="PANTHER" id="PTHR30483">
    <property type="entry name" value="LEUCINE-SPECIFIC-BINDING PROTEIN"/>
    <property type="match status" value="1"/>
</dbReference>
<accession>A0A451BFB3</accession>
<protein>
    <submittedName>
        <fullName evidence="7">Amino acid/amide ABC transporter substrate-binding protein, HAAT family</fullName>
    </submittedName>
</protein>
<evidence type="ECO:0000256" key="3">
    <source>
        <dbReference type="SAM" id="SignalP"/>
    </source>
</evidence>
<reference evidence="7" key="1">
    <citation type="submission" date="2019-02" db="EMBL/GenBank/DDBJ databases">
        <authorList>
            <person name="Gruber-Vodicka R. H."/>
            <person name="Seah K. B. B."/>
        </authorList>
    </citation>
    <scope>NUCLEOTIDE SEQUENCE</scope>
    <source>
        <strain evidence="5">BECK_BZ197</strain>
        <strain evidence="7">BECK_BZ198</strain>
        <strain evidence="6">BECK_BZ199</strain>
    </source>
</reference>
<evidence type="ECO:0000259" key="4">
    <source>
        <dbReference type="Pfam" id="PF13458"/>
    </source>
</evidence>
<organism evidence="7">
    <name type="scientific">Candidatus Kentrum sp. MB</name>
    <dbReference type="NCBI Taxonomy" id="2138164"/>
    <lineage>
        <taxon>Bacteria</taxon>
        <taxon>Pseudomonadati</taxon>
        <taxon>Pseudomonadota</taxon>
        <taxon>Gammaproteobacteria</taxon>
        <taxon>Candidatus Kentrum</taxon>
    </lineage>
</organism>
<dbReference type="EMBL" id="CAADFO010000095">
    <property type="protein sequence ID" value="VFK31860.1"/>
    <property type="molecule type" value="Genomic_DNA"/>
</dbReference>
<evidence type="ECO:0000313" key="6">
    <source>
        <dbReference type="EMBL" id="VFK34830.1"/>
    </source>
</evidence>
<dbReference type="SUPFAM" id="SSF53822">
    <property type="entry name" value="Periplasmic binding protein-like I"/>
    <property type="match status" value="1"/>
</dbReference>
<name>A0A451BFB3_9GAMM</name>
<dbReference type="Pfam" id="PF13458">
    <property type="entry name" value="Peripla_BP_6"/>
    <property type="match status" value="1"/>
</dbReference>
<comment type="similarity">
    <text evidence="1">Belongs to the leucine-binding protein family.</text>
</comment>
<evidence type="ECO:0000256" key="1">
    <source>
        <dbReference type="ARBA" id="ARBA00010062"/>
    </source>
</evidence>
<evidence type="ECO:0000313" key="5">
    <source>
        <dbReference type="EMBL" id="VFK31860.1"/>
    </source>
</evidence>
<feature type="chain" id="PRO_5033825325" evidence="3">
    <location>
        <begin position="24"/>
        <end position="353"/>
    </location>
</feature>
<dbReference type="PROSITE" id="PS51257">
    <property type="entry name" value="PROKAR_LIPOPROTEIN"/>
    <property type="match status" value="1"/>
</dbReference>
<keyword evidence="2 3" id="KW-0732">Signal</keyword>
<dbReference type="InterPro" id="IPR028081">
    <property type="entry name" value="Leu-bd"/>
</dbReference>
<evidence type="ECO:0000256" key="2">
    <source>
        <dbReference type="ARBA" id="ARBA00022729"/>
    </source>
</evidence>
<dbReference type="PANTHER" id="PTHR30483:SF6">
    <property type="entry name" value="PERIPLASMIC BINDING PROTEIN OF ABC TRANSPORTER FOR NATURAL AMINO ACIDS"/>
    <property type="match status" value="1"/>
</dbReference>
<feature type="domain" description="Leucine-binding protein" evidence="4">
    <location>
        <begin position="26"/>
        <end position="339"/>
    </location>
</feature>
<dbReference type="InterPro" id="IPR051010">
    <property type="entry name" value="BCAA_transport"/>
</dbReference>
<dbReference type="InterPro" id="IPR028082">
    <property type="entry name" value="Peripla_BP_I"/>
</dbReference>
<sequence>MSGRKILYAFLILLLTSCGKQEAGTTTIGIIAPLTGEGATYGAAMKRGFDLAFKGSAGIELIYEDSRLSPKDGATAFQKLVSLNKTPIVYGAAASGVSAAIAPLANKAKVVLFSSISTSDTLSNAGDYFYRNVPRNALQGKTAAVFLAKDKNARSVAILNENDEYGVNLASSFKQEALRLGIKIVYEGSYLSTDIDFRTKLQAIKESGAEAIFVPGNYEETGIILKQADELDLNTIFVGGDGSYSPKLIEFAGKAAEGFYCTIMAINKDTQKYKTFEQKFINAYGKKPDVYDTYAYEAGLIVREALANGAGDLKSYLDGYSFDSFSGPLTFLNGDVNRLYGIEQIKDGEFSAL</sequence>
<dbReference type="AlphaFoldDB" id="A0A451BFB3"/>
<gene>
    <name evidence="5" type="ORF">BECKMB1821G_GA0114241_10954</name>
    <name evidence="7" type="ORF">BECKMB1821H_GA0114242_10874</name>
    <name evidence="6" type="ORF">BECKMB1821I_GA0114274_10864</name>
</gene>
<dbReference type="EMBL" id="CAADFQ010000086">
    <property type="protein sequence ID" value="VFK34830.1"/>
    <property type="molecule type" value="Genomic_DNA"/>
</dbReference>
<dbReference type="EMBL" id="CAADGH010000087">
    <property type="protein sequence ID" value="VFK76970.1"/>
    <property type="molecule type" value="Genomic_DNA"/>
</dbReference>